<keyword evidence="1" id="KW-1133">Transmembrane helix</keyword>
<accession>A0A5C4M4X5</accession>
<reference evidence="2 3" key="1">
    <citation type="submission" date="2019-06" db="EMBL/GenBank/DDBJ databases">
        <title>Amycolatopsis alkalitolerans sp. nov., isolated from Gastrodia elata Blume.</title>
        <authorList>
            <person name="Narsing Rao M.P."/>
            <person name="Li W.J."/>
        </authorList>
    </citation>
    <scope>NUCLEOTIDE SEQUENCE [LARGE SCALE GENOMIC DNA]</scope>
    <source>
        <strain evidence="2 3">SYSUP0005</strain>
    </source>
</reference>
<feature type="transmembrane region" description="Helical" evidence="1">
    <location>
        <begin position="16"/>
        <end position="35"/>
    </location>
</feature>
<feature type="transmembrane region" description="Helical" evidence="1">
    <location>
        <begin position="42"/>
        <end position="63"/>
    </location>
</feature>
<name>A0A5C4M4X5_9PSEU</name>
<keyword evidence="3" id="KW-1185">Reference proteome</keyword>
<evidence type="ECO:0000313" key="2">
    <source>
        <dbReference type="EMBL" id="TNC27694.1"/>
    </source>
</evidence>
<keyword evidence="1" id="KW-0472">Membrane</keyword>
<evidence type="ECO:0000256" key="1">
    <source>
        <dbReference type="SAM" id="Phobius"/>
    </source>
</evidence>
<dbReference type="AlphaFoldDB" id="A0A5C4M4X5"/>
<keyword evidence="1" id="KW-0812">Transmembrane</keyword>
<organism evidence="2 3">
    <name type="scientific">Amycolatopsis alkalitolerans</name>
    <dbReference type="NCBI Taxonomy" id="2547244"/>
    <lineage>
        <taxon>Bacteria</taxon>
        <taxon>Bacillati</taxon>
        <taxon>Actinomycetota</taxon>
        <taxon>Actinomycetes</taxon>
        <taxon>Pseudonocardiales</taxon>
        <taxon>Pseudonocardiaceae</taxon>
        <taxon>Amycolatopsis</taxon>
    </lineage>
</organism>
<comment type="caution">
    <text evidence="2">The sequence shown here is derived from an EMBL/GenBank/DDBJ whole genome shotgun (WGS) entry which is preliminary data.</text>
</comment>
<gene>
    <name evidence="2" type="ORF">FG385_08195</name>
</gene>
<sequence length="229" mass="25278">MGKSLAWAGWWTRYRLLALLVAAVAGMAIGGLAYYASRLSGVALYVITGGVTAALGAVIWAWLTKSAAVSEVEVTVPQFSKVKFAVTKDHKVMARRIVVQMATRVAVQPLDDDAGRVDEAVASLHSLFRFVRELLDEDAGARPTPGRPNVDVLAMNMLTCHLRPFLSTWHRRYSDWRAANPGQPESEWSDDKAFRTELRDLQAQLRPQAIAFAKMAEYDGYLDVIGLAE</sequence>
<dbReference type="EMBL" id="VDFW01000005">
    <property type="protein sequence ID" value="TNC27694.1"/>
    <property type="molecule type" value="Genomic_DNA"/>
</dbReference>
<dbReference type="RefSeq" id="WP_139096017.1">
    <property type="nucleotide sequence ID" value="NZ_VDFW01000005.1"/>
</dbReference>
<dbReference type="OrthoDB" id="511218at2"/>
<protein>
    <submittedName>
        <fullName evidence="2">Uncharacterized protein</fullName>
    </submittedName>
</protein>
<evidence type="ECO:0000313" key="3">
    <source>
        <dbReference type="Proteomes" id="UP000305546"/>
    </source>
</evidence>
<proteinExistence type="predicted"/>
<dbReference type="Proteomes" id="UP000305546">
    <property type="component" value="Unassembled WGS sequence"/>
</dbReference>